<protein>
    <submittedName>
        <fullName evidence="1">Uncharacterized protein</fullName>
    </submittedName>
</protein>
<reference evidence="1 2" key="1">
    <citation type="journal article" date="2024" name="IMA Fungus">
        <title>IMA Genome - F19 : A genome assembly and annotation guide to empower mycologists, including annotated draft genome sequences of Ceratocystis pirilliformis, Diaporthe australafricana, Fusarium ophioides, Paecilomyces lecythidis, and Sporothrix stenoceras.</title>
        <authorList>
            <person name="Aylward J."/>
            <person name="Wilson A.M."/>
            <person name="Visagie C.M."/>
            <person name="Spraker J."/>
            <person name="Barnes I."/>
            <person name="Buitendag C."/>
            <person name="Ceriani C."/>
            <person name="Del Mar Angel L."/>
            <person name="du Plessis D."/>
            <person name="Fuchs T."/>
            <person name="Gasser K."/>
            <person name="Kramer D."/>
            <person name="Li W."/>
            <person name="Munsamy K."/>
            <person name="Piso A."/>
            <person name="Price J.L."/>
            <person name="Sonnekus B."/>
            <person name="Thomas C."/>
            <person name="van der Nest A."/>
            <person name="van Dijk A."/>
            <person name="van Heerden A."/>
            <person name="van Vuuren N."/>
            <person name="Yilmaz N."/>
            <person name="Duong T.A."/>
            <person name="van der Merwe N.A."/>
            <person name="Wingfield M.J."/>
            <person name="Wingfield B.D."/>
        </authorList>
    </citation>
    <scope>NUCLEOTIDE SEQUENCE [LARGE SCALE GENOMIC DNA]</scope>
    <source>
        <strain evidence="1 2">CMW 18300</strain>
    </source>
</reference>
<dbReference type="Proteomes" id="UP001583177">
    <property type="component" value="Unassembled WGS sequence"/>
</dbReference>
<organism evidence="1 2">
    <name type="scientific">Diaporthe australafricana</name>
    <dbReference type="NCBI Taxonomy" id="127596"/>
    <lineage>
        <taxon>Eukaryota</taxon>
        <taxon>Fungi</taxon>
        <taxon>Dikarya</taxon>
        <taxon>Ascomycota</taxon>
        <taxon>Pezizomycotina</taxon>
        <taxon>Sordariomycetes</taxon>
        <taxon>Sordariomycetidae</taxon>
        <taxon>Diaporthales</taxon>
        <taxon>Diaporthaceae</taxon>
        <taxon>Diaporthe</taxon>
    </lineage>
</organism>
<comment type="caution">
    <text evidence="1">The sequence shown here is derived from an EMBL/GenBank/DDBJ whole genome shotgun (WGS) entry which is preliminary data.</text>
</comment>
<name>A0ABR3Y5N7_9PEZI</name>
<accession>A0ABR3Y5N7</accession>
<keyword evidence="2" id="KW-1185">Reference proteome</keyword>
<dbReference type="EMBL" id="JAWRVE010000002">
    <property type="protein sequence ID" value="KAL1883250.1"/>
    <property type="molecule type" value="Genomic_DNA"/>
</dbReference>
<proteinExistence type="predicted"/>
<sequence length="186" mass="20850">MGIYYSTLSAKGAYLKSYHEGVRWREDQKCQPPTTDFARSILSCSLGLLHKAGPSEAEWTLVKRQLELMQNAGLDKAGMDKEGKCVSKLDQKLHQMESLVKDLHTAQEDAANYRLFLADNYRFVEVRQVVMEGRGKSAAAQVWALEKDKQQLADIDDAVKRHQEAIKSGLSKCSQLASESANETEI</sequence>
<evidence type="ECO:0000313" key="2">
    <source>
        <dbReference type="Proteomes" id="UP001583177"/>
    </source>
</evidence>
<evidence type="ECO:0000313" key="1">
    <source>
        <dbReference type="EMBL" id="KAL1883250.1"/>
    </source>
</evidence>
<gene>
    <name evidence="1" type="ORF">Daus18300_000308</name>
</gene>